<feature type="domain" description="S1 motif" evidence="11">
    <location>
        <begin position="341"/>
        <end position="411"/>
    </location>
</feature>
<evidence type="ECO:0000256" key="3">
    <source>
        <dbReference type="ARBA" id="ARBA00022552"/>
    </source>
</evidence>
<keyword evidence="7" id="KW-0687">Ribonucleoprotein</keyword>
<dbReference type="InterPro" id="IPR055430">
    <property type="entry name" value="HAT_Syf1_CNRKL1_C"/>
</dbReference>
<dbReference type="FunFam" id="2.40.50.140:FF:000103">
    <property type="entry name" value="protein RRP5 homolog"/>
    <property type="match status" value="2"/>
</dbReference>
<dbReference type="FunCoup" id="A0A2K1KQJ6">
    <property type="interactions" value="4041"/>
</dbReference>
<dbReference type="SMART" id="SM00316">
    <property type="entry name" value="S1"/>
    <property type="match status" value="15"/>
</dbReference>
<dbReference type="InterPro" id="IPR011990">
    <property type="entry name" value="TPR-like_helical_dom_sf"/>
</dbReference>
<feature type="domain" description="S1 motif" evidence="11">
    <location>
        <begin position="1416"/>
        <end position="1485"/>
    </location>
</feature>
<dbReference type="SUPFAM" id="SSF50249">
    <property type="entry name" value="Nucleic acid-binding proteins"/>
    <property type="match status" value="13"/>
</dbReference>
<dbReference type="EMBL" id="ABEU02000004">
    <property type="protein sequence ID" value="PNR56045.1"/>
    <property type="molecule type" value="Genomic_DNA"/>
</dbReference>
<dbReference type="FunFam" id="2.40.50.140:FF:000159">
    <property type="entry name" value="rRNA biogenesis protein rrp5"/>
    <property type="match status" value="1"/>
</dbReference>
<dbReference type="CDD" id="cd05695">
    <property type="entry name" value="S1_Rrp5_repeat_hs3"/>
    <property type="match status" value="1"/>
</dbReference>
<dbReference type="InterPro" id="IPR057301">
    <property type="entry name" value="Rrp5_OB_4th"/>
</dbReference>
<organism evidence="12">
    <name type="scientific">Physcomitrium patens</name>
    <name type="common">Spreading-leaved earth moss</name>
    <name type="synonym">Physcomitrella patens</name>
    <dbReference type="NCBI Taxonomy" id="3218"/>
    <lineage>
        <taxon>Eukaryota</taxon>
        <taxon>Viridiplantae</taxon>
        <taxon>Streptophyta</taxon>
        <taxon>Embryophyta</taxon>
        <taxon>Bryophyta</taxon>
        <taxon>Bryophytina</taxon>
        <taxon>Bryopsida</taxon>
        <taxon>Funariidae</taxon>
        <taxon>Funariales</taxon>
        <taxon>Funariaceae</taxon>
        <taxon>Physcomitrium</taxon>
    </lineage>
</organism>
<dbReference type="Gene3D" id="1.25.40.10">
    <property type="entry name" value="Tetratricopeptide repeat domain"/>
    <property type="match status" value="2"/>
</dbReference>
<dbReference type="OrthoDB" id="412781at2759"/>
<feature type="domain" description="S1 motif" evidence="11">
    <location>
        <begin position="1508"/>
        <end position="1578"/>
    </location>
</feature>
<dbReference type="InterPro" id="IPR048059">
    <property type="entry name" value="Rrp5_S1_rpt_hs1_sc1"/>
</dbReference>
<dbReference type="Pfam" id="PF00575">
    <property type="entry name" value="S1"/>
    <property type="match status" value="4"/>
</dbReference>
<feature type="region of interest" description="Disordered" evidence="10">
    <location>
        <begin position="154"/>
        <end position="181"/>
    </location>
</feature>
<evidence type="ECO:0000313" key="13">
    <source>
        <dbReference type="EnsemblPlants" id="Pp3c4_30330V3.1"/>
    </source>
</evidence>
<dbReference type="CDD" id="cd05693">
    <property type="entry name" value="S1_Rrp5_repeat_hs1_sc1"/>
    <property type="match status" value="1"/>
</dbReference>
<dbReference type="PANTHER" id="PTHR23270:SF10">
    <property type="entry name" value="PROTEIN RRP5 HOMOLOG"/>
    <property type="match status" value="1"/>
</dbReference>
<dbReference type="CDD" id="cd00164">
    <property type="entry name" value="S1_like"/>
    <property type="match status" value="1"/>
</dbReference>
<dbReference type="PANTHER" id="PTHR23270">
    <property type="entry name" value="PROGRAMMED CELL DEATH PROTEIN 11 PRE-RRNA PROCESSING PROTEIN RRP5"/>
    <property type="match status" value="1"/>
</dbReference>
<keyword evidence="6" id="KW-0539">Nucleus</keyword>
<proteinExistence type="predicted"/>
<feature type="compositionally biased region" description="Basic residues" evidence="10">
    <location>
        <begin position="72"/>
        <end position="83"/>
    </location>
</feature>
<evidence type="ECO:0000256" key="5">
    <source>
        <dbReference type="ARBA" id="ARBA00022737"/>
    </source>
</evidence>
<dbReference type="Gramene" id="Pp3c4_30330V3.1">
    <property type="protein sequence ID" value="Pp3c4_30330V3.1"/>
    <property type="gene ID" value="Pp3c4_30330"/>
</dbReference>
<feature type="domain" description="S1 motif" evidence="11">
    <location>
        <begin position="1089"/>
        <end position="1170"/>
    </location>
</feature>
<dbReference type="GeneID" id="112281268"/>
<dbReference type="SMART" id="SM00386">
    <property type="entry name" value="HAT"/>
    <property type="match status" value="5"/>
</dbReference>
<dbReference type="CDD" id="cd04461">
    <property type="entry name" value="S1_Rrp5_repeat_hs8_sc7"/>
    <property type="match status" value="1"/>
</dbReference>
<dbReference type="KEGG" id="ppp:112281268"/>
<reference evidence="12 14" key="1">
    <citation type="journal article" date="2008" name="Science">
        <title>The Physcomitrella genome reveals evolutionary insights into the conquest of land by plants.</title>
        <authorList>
            <person name="Rensing S."/>
            <person name="Lang D."/>
            <person name="Zimmer A."/>
            <person name="Terry A."/>
            <person name="Salamov A."/>
            <person name="Shapiro H."/>
            <person name="Nishiyama T."/>
            <person name="Perroud P.-F."/>
            <person name="Lindquist E."/>
            <person name="Kamisugi Y."/>
            <person name="Tanahashi T."/>
            <person name="Sakakibara K."/>
            <person name="Fujita T."/>
            <person name="Oishi K."/>
            <person name="Shin-I T."/>
            <person name="Kuroki Y."/>
            <person name="Toyoda A."/>
            <person name="Suzuki Y."/>
            <person name="Hashimoto A."/>
            <person name="Yamaguchi K."/>
            <person name="Sugano A."/>
            <person name="Kohara Y."/>
            <person name="Fujiyama A."/>
            <person name="Anterola A."/>
            <person name="Aoki S."/>
            <person name="Ashton N."/>
            <person name="Barbazuk W.B."/>
            <person name="Barker E."/>
            <person name="Bennetzen J."/>
            <person name="Bezanilla M."/>
            <person name="Blankenship R."/>
            <person name="Cho S.H."/>
            <person name="Dutcher S."/>
            <person name="Estelle M."/>
            <person name="Fawcett J.A."/>
            <person name="Gundlach H."/>
            <person name="Hanada K."/>
            <person name="Heyl A."/>
            <person name="Hicks K.A."/>
            <person name="Hugh J."/>
            <person name="Lohr M."/>
            <person name="Mayer K."/>
            <person name="Melkozernov A."/>
            <person name="Murata T."/>
            <person name="Nelson D."/>
            <person name="Pils B."/>
            <person name="Prigge M."/>
            <person name="Reiss B."/>
            <person name="Renner T."/>
            <person name="Rombauts S."/>
            <person name="Rushton P."/>
            <person name="Sanderfoot A."/>
            <person name="Schween G."/>
            <person name="Shiu S.-H."/>
            <person name="Stueber K."/>
            <person name="Theodoulou F.L."/>
            <person name="Tu H."/>
            <person name="Van de Peer Y."/>
            <person name="Verrier P.J."/>
            <person name="Waters E."/>
            <person name="Wood A."/>
            <person name="Yang L."/>
            <person name="Cove D."/>
            <person name="Cuming A."/>
            <person name="Hasebe M."/>
            <person name="Lucas S."/>
            <person name="Mishler D.B."/>
            <person name="Reski R."/>
            <person name="Grigoriev I."/>
            <person name="Quatrano R.S."/>
            <person name="Boore J.L."/>
        </authorList>
    </citation>
    <scope>NUCLEOTIDE SEQUENCE [LARGE SCALE GENOMIC DNA]</scope>
    <source>
        <strain evidence="13 14">cv. Gransden 2004</strain>
    </source>
</reference>
<dbReference type="Proteomes" id="UP000006727">
    <property type="component" value="Chromosome 4"/>
</dbReference>
<dbReference type="GO" id="GO:0005730">
    <property type="term" value="C:nucleolus"/>
    <property type="evidence" value="ECO:0000318"/>
    <property type="project" value="GO_Central"/>
</dbReference>
<evidence type="ECO:0000313" key="12">
    <source>
        <dbReference type="EMBL" id="PNR56045.1"/>
    </source>
</evidence>
<evidence type="ECO:0000256" key="9">
    <source>
        <dbReference type="ARBA" id="ARBA00076674"/>
    </source>
</evidence>
<feature type="domain" description="S1 motif" evidence="11">
    <location>
        <begin position="789"/>
        <end position="858"/>
    </location>
</feature>
<feature type="domain" description="S1 motif" evidence="11">
    <location>
        <begin position="695"/>
        <end position="769"/>
    </location>
</feature>
<gene>
    <name evidence="13" type="primary">LOC112281268</name>
    <name evidence="12" type="ORF">PHYPA_006942</name>
</gene>
<feature type="compositionally biased region" description="Acidic residues" evidence="10">
    <location>
        <begin position="1593"/>
        <end position="1624"/>
    </location>
</feature>
<comment type="subcellular location">
    <subcellularLocation>
        <location evidence="1">Nucleus</location>
        <location evidence="1">Nucleolus</location>
    </subcellularLocation>
</comment>
<dbReference type="GO" id="GO:0003723">
    <property type="term" value="F:RNA binding"/>
    <property type="evidence" value="ECO:0000318"/>
    <property type="project" value="GO_Central"/>
</dbReference>
<feature type="compositionally biased region" description="Acidic residues" evidence="10">
    <location>
        <begin position="1685"/>
        <end position="1705"/>
    </location>
</feature>
<feature type="domain" description="S1 motif" evidence="11">
    <location>
        <begin position="607"/>
        <end position="676"/>
    </location>
</feature>
<reference evidence="13" key="3">
    <citation type="submission" date="2020-12" db="UniProtKB">
        <authorList>
            <consortium name="EnsemblPlants"/>
        </authorList>
    </citation>
    <scope>IDENTIFICATION</scope>
</reference>
<evidence type="ECO:0000256" key="7">
    <source>
        <dbReference type="ARBA" id="ARBA00023274"/>
    </source>
</evidence>
<dbReference type="PROSITE" id="PS50126">
    <property type="entry name" value="S1"/>
    <property type="match status" value="13"/>
</dbReference>
<dbReference type="InterPro" id="IPR045209">
    <property type="entry name" value="Rrp5"/>
</dbReference>
<dbReference type="FunFam" id="1.25.40.10:FF:000065">
    <property type="entry name" value="Programmed cell death 11"/>
    <property type="match status" value="1"/>
</dbReference>
<feature type="domain" description="S1 motif" evidence="11">
    <location>
        <begin position="251"/>
        <end position="318"/>
    </location>
</feature>
<keyword evidence="14" id="KW-1185">Reference proteome</keyword>
<dbReference type="InterPro" id="IPR003107">
    <property type="entry name" value="HAT"/>
</dbReference>
<dbReference type="Gramene" id="Pp3c4_30330V3.2">
    <property type="protein sequence ID" value="Pp3c4_30330V3.2"/>
    <property type="gene ID" value="Pp3c4_30330"/>
</dbReference>
<sequence>MAGKRKNDDVAGSSVMPKKRAAQEETAGAKPAAKRSEEEDFPRGGGSALTPAEIREAREEADADFEREKGKKIGKKGGKKGKHGKGEDDEFHGSILSGKLQKSADILRYKSLVVGMKIWGAVAEINNKDMVISLPGGLRGFVLAEEASEVFENVKGHNDKSKKSSQRGKKMEDQSTDLPDADKEVPLLSDLFSVGQLVACTVRKLELTQEKKGRGKPEKEGKNEKRGRRIELSLKLGYLYDGLSIEAVYEGQALTAVVTSIEDHGYLLSFGVPAVSGFLLHRNYLDGTGTSKLRTGQLVQGVVISVDKKRGAVGLKADLGLISSNMVKEFAGLTVELLTPGAMVNARVRSVLKNGLLLSFLTYFTGTVDIFHLEDPLPGADWNTKYSENQRLKARILYIDPVAKTIGLTLNPQLLNNVLPSMSVDVGDVFKDAIVRRVDATIGMLLELPTKENVVAGYVHISSVSDEHIAKLEKKYTVGKKVRARVIGHRVMDALAIASLKESVVDQLLLSHADVQPAMNVTGTVIAVEPYGALVQLAEGVKALCPLQHMSEFQRSNPSSKFQVGSKLKFRVLSCDHHAKKITLTHKKTLITSKLSPIVSYESAVEGLVTHGFITGIEDIGCFVSFYNDVKGLVHKSALGIEAGVKAENVFQVGQSIKCRVLRSDPAARRLSLSFITTSSRDDASEGAAGDELIGKVVAGTVHHVNDSVIIVNVSTPTGLVKGYLTFPHLSDTLGHIEQLKSVTKVGFQFDRLLVLDVTDKQKLIVSAKQSLLQAASSLPSDISQLQPQSVIPGYVANITDRGCFVRFLGRLTGLASVPQVADEFVSDPSNHFSVGQSVRAQVLEVYHDTGKFSLCLKQSVCFSTDVSLIQGYFLEEDKIVEASEASDLEWAKTLAIGACTGGEVQEIKDYGVIVKLPNYKDVVGFVTHYQLGTPVEVGDSVQARVLDVVKADRIVDLTVRPELLQVNKHDSTKKKEKNKKRSHPVMALELHQKVSAVIELVKDAYLVLSLPEQGNAIGFAAAGDYNSRRQDSHQRYSPGQRVVATVEHLGDETNGNRMLLLLSNTGDSVEVKTSNTKKPRRELDKLIGAIVDAEVVAIEELQLVVRVSTGTITEGRVHITEIIDGFEEKNPLSSFNIGQKVRCRVVQRVRLQKSPGRKERTSVLELSLRPSQLSEHLETNVGSTRPGSLPSLEELVPGQCITAYVQEVKDDWAWLSVAPHLRGRLFILDSSTDPSELEKFAERFTVGTPVSCCVKSVDYEKRTLDFIRRQPPQLQEKSLFDVPPMEDADSSSENNTKQVFWIQKGDSLGGRVKQVNPGVGGISVQIAPSSFGRVHVTHLSDEWKDNPASAFKEGQFVRCVVLGVEKNPNGKTVIDLTLRKSLGGMVAANLQASDSATTSSSTAINITSIKDLKIDQEVQGFVKSTSKKGCFISLAPQVDAIVLTCNLSKAFVKDPAESFPPGKLIKGRIINIDADLGRVEMSLKTSGQKKELTSTLLGRRFGDFKEGEVVFGTIKRIEKFGIFVTIEQSSVVAMCHMSEVADHYFKDIDKHYKVGDRVRARVLKVDNTKQRISLGLKESYFSNTETHVQPVTEEDDMKVTNEEDELVDDCEESEEDDVDEENLEDSKGTPSDEDESEDESEEENGVDLDDSDDDEDEDDNEVNELHNNAIETPTPTLVAPPLEVDLEDTNVVDDSEKEEDEESEDAKKLNKRAKKRLKQQREAEISAAEERRLKGDQAPETVDEFEALVRTSPNSSLVWIKYMAFLLQLADVDKARAIAERALQTINYREEMEKLNVWIAYLNLENVYGNPPKEAVLTLFNRALQYNDQKKLYFALLGIYENPRQPKGPQYDMFDQMMKTMIRKFKSSAKVWLKQIQSLMERGMGDVAHKTLDQSLLSLPRRKHIKVISRAALLEYKSGSVERARSIFEGILRNYPKRTDLWSVYLDQEIRVGEVPVIRAIFEKVTCLELPPRKMKFLFKKYLDYEKANGDEEQIEHVKRKAMEYVNNKLG</sequence>
<dbReference type="InterPro" id="IPR057300">
    <property type="entry name" value="OB_Rrp5"/>
</dbReference>
<dbReference type="EnsemblPlants" id="Pp3c4_30330V3.1">
    <property type="protein sequence ID" value="Pp3c4_30330V3.1"/>
    <property type="gene ID" value="Pp3c4_30330"/>
</dbReference>
<dbReference type="GO" id="GO:0006364">
    <property type="term" value="P:rRNA processing"/>
    <property type="evidence" value="ECO:0007669"/>
    <property type="project" value="UniProtKB-KW"/>
</dbReference>
<dbReference type="GO" id="GO:0032040">
    <property type="term" value="C:small-subunit processome"/>
    <property type="evidence" value="ECO:0000318"/>
    <property type="project" value="GO_Central"/>
</dbReference>
<accession>A0A2K1KQJ6</accession>
<feature type="compositionally biased region" description="Basic and acidic residues" evidence="10">
    <location>
        <begin position="53"/>
        <end position="71"/>
    </location>
</feature>
<feature type="domain" description="S1 motif" evidence="11">
    <location>
        <begin position="427"/>
        <end position="501"/>
    </location>
</feature>
<keyword evidence="5" id="KW-0677">Repeat</keyword>
<protein>
    <recommendedName>
        <fullName evidence="8">rRNA biogenesis protein RRP5</fullName>
    </recommendedName>
    <alternativeName>
        <fullName evidence="9">Ribosomal RNA-processing protein 5</fullName>
    </alternativeName>
</protein>
<feature type="compositionally biased region" description="Acidic residues" evidence="10">
    <location>
        <begin position="1632"/>
        <end position="1663"/>
    </location>
</feature>
<feature type="region of interest" description="Disordered" evidence="10">
    <location>
        <begin position="1"/>
        <end position="93"/>
    </location>
</feature>
<evidence type="ECO:0000256" key="1">
    <source>
        <dbReference type="ARBA" id="ARBA00004604"/>
    </source>
</evidence>
<dbReference type="RefSeq" id="XP_024373348.1">
    <property type="nucleotide sequence ID" value="XM_024517580.2"/>
</dbReference>
<dbReference type="PaxDb" id="3218-PP1S102_101V6.1"/>
<dbReference type="EnsemblPlants" id="Pp3c4_30330V3.2">
    <property type="protein sequence ID" value="Pp3c4_30330V3.2"/>
    <property type="gene ID" value="Pp3c4_30330"/>
</dbReference>
<dbReference type="InterPro" id="IPR057302">
    <property type="entry name" value="Rrp5_S1"/>
</dbReference>
<feature type="domain" description="S1 motif" evidence="11">
    <location>
        <begin position="1306"/>
        <end position="1380"/>
    </location>
</feature>
<dbReference type="FunFam" id="2.40.50.140:FF:000624">
    <property type="entry name" value="Programmed cell death 11"/>
    <property type="match status" value="1"/>
</dbReference>
<feature type="domain" description="S1 motif" evidence="11">
    <location>
        <begin position="898"/>
        <end position="961"/>
    </location>
</feature>
<evidence type="ECO:0000259" key="11">
    <source>
        <dbReference type="PROSITE" id="PS50126"/>
    </source>
</evidence>
<dbReference type="Pfam" id="PF24685">
    <property type="entry name" value="OB_RRP5_4th"/>
    <property type="match status" value="1"/>
</dbReference>
<feature type="domain" description="S1 motif" evidence="11">
    <location>
        <begin position="1199"/>
        <end position="1270"/>
    </location>
</feature>
<keyword evidence="3" id="KW-0698">rRNA processing</keyword>
<evidence type="ECO:0000256" key="4">
    <source>
        <dbReference type="ARBA" id="ARBA00022553"/>
    </source>
</evidence>
<evidence type="ECO:0000256" key="2">
    <source>
        <dbReference type="ARBA" id="ARBA00022517"/>
    </source>
</evidence>
<feature type="region of interest" description="Disordered" evidence="10">
    <location>
        <begin position="1586"/>
        <end position="1716"/>
    </location>
</feature>
<feature type="domain" description="S1 motif" evidence="11">
    <location>
        <begin position="518"/>
        <end position="587"/>
    </location>
</feature>
<dbReference type="Pfam" id="PF23231">
    <property type="entry name" value="HAT_Syf1_CNRKL1_C"/>
    <property type="match status" value="1"/>
</dbReference>
<dbReference type="FunFam" id="2.40.50.140:FF:000179">
    <property type="entry name" value="rRNA biogenesis protein RRP5"/>
    <property type="match status" value="1"/>
</dbReference>
<dbReference type="FunFam" id="2.40.50.140:FF:000155">
    <property type="entry name" value="rRNA biogenesis protein RRP5"/>
    <property type="match status" value="1"/>
</dbReference>
<dbReference type="Pfam" id="PF24682">
    <property type="entry name" value="OB_RRP5"/>
    <property type="match status" value="1"/>
</dbReference>
<keyword evidence="4" id="KW-0597">Phosphoprotein</keyword>
<evidence type="ECO:0000313" key="14">
    <source>
        <dbReference type="Proteomes" id="UP000006727"/>
    </source>
</evidence>
<name>A0A2K1KQJ6_PHYPA</name>
<dbReference type="Gene3D" id="2.40.50.140">
    <property type="entry name" value="Nucleic acid-binding proteins"/>
    <property type="match status" value="13"/>
</dbReference>
<keyword evidence="2" id="KW-0690">Ribosome biogenesis</keyword>
<dbReference type="Pfam" id="PF23459">
    <property type="entry name" value="S1_RRP5"/>
    <property type="match status" value="4"/>
</dbReference>
<dbReference type="STRING" id="3218.A0A2K1KQJ6"/>
<reference evidence="12 14" key="2">
    <citation type="journal article" date="2018" name="Plant J.">
        <title>The Physcomitrella patens chromosome-scale assembly reveals moss genome structure and evolution.</title>
        <authorList>
            <person name="Lang D."/>
            <person name="Ullrich K.K."/>
            <person name="Murat F."/>
            <person name="Fuchs J."/>
            <person name="Jenkins J."/>
            <person name="Haas F.B."/>
            <person name="Piednoel M."/>
            <person name="Gundlach H."/>
            <person name="Van Bel M."/>
            <person name="Meyberg R."/>
            <person name="Vives C."/>
            <person name="Morata J."/>
            <person name="Symeonidi A."/>
            <person name="Hiss M."/>
            <person name="Muchero W."/>
            <person name="Kamisugi Y."/>
            <person name="Saleh O."/>
            <person name="Blanc G."/>
            <person name="Decker E.L."/>
            <person name="van Gessel N."/>
            <person name="Grimwood J."/>
            <person name="Hayes R.D."/>
            <person name="Graham S.W."/>
            <person name="Gunter L.E."/>
            <person name="McDaniel S.F."/>
            <person name="Hoernstein S.N.W."/>
            <person name="Larsson A."/>
            <person name="Li F.W."/>
            <person name="Perroud P.F."/>
            <person name="Phillips J."/>
            <person name="Ranjan P."/>
            <person name="Rokshar D.S."/>
            <person name="Rothfels C.J."/>
            <person name="Schneider L."/>
            <person name="Shu S."/>
            <person name="Stevenson D.W."/>
            <person name="Thummler F."/>
            <person name="Tillich M."/>
            <person name="Villarreal Aguilar J.C."/>
            <person name="Widiez T."/>
            <person name="Wong G.K."/>
            <person name="Wymore A."/>
            <person name="Zhang Y."/>
            <person name="Zimmer A.D."/>
            <person name="Quatrano R.S."/>
            <person name="Mayer K.F.X."/>
            <person name="Goodstein D."/>
            <person name="Casacuberta J.M."/>
            <person name="Vandepoele K."/>
            <person name="Reski R."/>
            <person name="Cuming A.C."/>
            <person name="Tuskan G.A."/>
            <person name="Maumus F."/>
            <person name="Salse J."/>
            <person name="Schmutz J."/>
            <person name="Rensing S.A."/>
        </authorList>
    </citation>
    <scope>NUCLEOTIDE SEQUENCE [LARGE SCALE GENOMIC DNA]</scope>
    <source>
        <strain evidence="13 14">cv. Gransden 2004</strain>
    </source>
</reference>
<evidence type="ECO:0000256" key="10">
    <source>
        <dbReference type="SAM" id="MobiDB-lite"/>
    </source>
</evidence>
<dbReference type="InterPro" id="IPR012340">
    <property type="entry name" value="NA-bd_OB-fold"/>
</dbReference>
<dbReference type="SUPFAM" id="SSF48452">
    <property type="entry name" value="TPR-like"/>
    <property type="match status" value="2"/>
</dbReference>
<evidence type="ECO:0000256" key="8">
    <source>
        <dbReference type="ARBA" id="ARBA00073619"/>
    </source>
</evidence>
<evidence type="ECO:0000256" key="6">
    <source>
        <dbReference type="ARBA" id="ARBA00023242"/>
    </source>
</evidence>
<dbReference type="InterPro" id="IPR003029">
    <property type="entry name" value="S1_domain"/>
</dbReference>